<accession>A0A0K9GPS3</accession>
<keyword evidence="2" id="KW-1185">Reference proteome</keyword>
<gene>
    <name evidence="1" type="ORF">AC625_00900</name>
</gene>
<dbReference type="AlphaFoldDB" id="A0A0K9GPS3"/>
<evidence type="ECO:0000313" key="2">
    <source>
        <dbReference type="Proteomes" id="UP000037146"/>
    </source>
</evidence>
<sequence length="100" mass="11695">MTIVVPLKGRLEKILVIVNDYKDQFLIIKEIKYDVTWYEFFERTGIPIEDYTLLAIKQAKQIANSYTSEGFIEYVKANVEYRPKTVGRIPSLATFNEKLN</sequence>
<comment type="caution">
    <text evidence="1">The sequence shown here is derived from an EMBL/GenBank/DDBJ whole genome shotgun (WGS) entry which is preliminary data.</text>
</comment>
<reference evidence="2" key="1">
    <citation type="submission" date="2015-07" db="EMBL/GenBank/DDBJ databases">
        <title>Genome sequencing project for genomic taxonomy and phylogenomics of Bacillus-like bacteria.</title>
        <authorList>
            <person name="Liu B."/>
            <person name="Wang J."/>
            <person name="Zhu Y."/>
            <person name="Liu G."/>
            <person name="Chen Q."/>
            <person name="Chen Z."/>
            <person name="Lan J."/>
            <person name="Che J."/>
            <person name="Ge C."/>
            <person name="Shi H."/>
            <person name="Pan Z."/>
            <person name="Liu X."/>
        </authorList>
    </citation>
    <scope>NUCLEOTIDE SEQUENCE [LARGE SCALE GENOMIC DNA]</scope>
    <source>
        <strain evidence="2">FJAT-27997</strain>
    </source>
</reference>
<name>A0A0K9GPS3_9BACI</name>
<evidence type="ECO:0000313" key="1">
    <source>
        <dbReference type="EMBL" id="KMY48267.1"/>
    </source>
</evidence>
<dbReference type="Proteomes" id="UP000037146">
    <property type="component" value="Unassembled WGS sequence"/>
</dbReference>
<dbReference type="EMBL" id="LFZW01000001">
    <property type="protein sequence ID" value="KMY48267.1"/>
    <property type="molecule type" value="Genomic_DNA"/>
</dbReference>
<organism evidence="1 2">
    <name type="scientific">Peribacillus loiseleuriae</name>
    <dbReference type="NCBI Taxonomy" id="1679170"/>
    <lineage>
        <taxon>Bacteria</taxon>
        <taxon>Bacillati</taxon>
        <taxon>Bacillota</taxon>
        <taxon>Bacilli</taxon>
        <taxon>Bacillales</taxon>
        <taxon>Bacillaceae</taxon>
        <taxon>Peribacillus</taxon>
    </lineage>
</organism>
<proteinExistence type="predicted"/>
<dbReference type="PATRIC" id="fig|1679170.3.peg.160"/>
<dbReference type="RefSeq" id="WP_049679587.1">
    <property type="nucleotide sequence ID" value="NZ_LFZW01000001.1"/>
</dbReference>
<protein>
    <submittedName>
        <fullName evidence="1">Uncharacterized protein</fullName>
    </submittedName>
</protein>